<dbReference type="GO" id="GO:0033627">
    <property type="term" value="P:cell adhesion mediated by integrin"/>
    <property type="evidence" value="ECO:0007669"/>
    <property type="project" value="TreeGrafter"/>
</dbReference>
<dbReference type="InterPro" id="IPR057243">
    <property type="entry name" value="Integrin_I-EGF_CS"/>
</dbReference>
<dbReference type="GO" id="GO:0005178">
    <property type="term" value="F:integrin binding"/>
    <property type="evidence" value="ECO:0007669"/>
    <property type="project" value="TreeGrafter"/>
</dbReference>
<evidence type="ECO:0000256" key="6">
    <source>
        <dbReference type="ARBA" id="ARBA00022729"/>
    </source>
</evidence>
<comment type="subcellular location">
    <subcellularLocation>
        <location evidence="1 14">Cell membrane</location>
        <topology evidence="1 14">Single-pass type I membrane protein</topology>
    </subcellularLocation>
</comment>
<dbReference type="GO" id="GO:0040012">
    <property type="term" value="P:regulation of locomotion"/>
    <property type="evidence" value="ECO:0007669"/>
    <property type="project" value="UniProtKB-ARBA"/>
</dbReference>
<dbReference type="EMBL" id="JAIZAY010000018">
    <property type="protein sequence ID" value="KAJ8025011.1"/>
    <property type="molecule type" value="Genomic_DNA"/>
</dbReference>
<dbReference type="AlphaFoldDB" id="A0A9Q1BEP4"/>
<keyword evidence="6 15" id="KW-0732">Signal</keyword>
<evidence type="ECO:0000256" key="13">
    <source>
        <dbReference type="ARBA" id="ARBA00023180"/>
    </source>
</evidence>
<protein>
    <recommendedName>
        <fullName evidence="14">Integrin beta</fullName>
    </recommendedName>
</protein>
<dbReference type="InterPro" id="IPR016201">
    <property type="entry name" value="PSI"/>
</dbReference>
<sequence length="628" mass="68544">MKLPTAVARPFICFLIIGVLQYQQTNGQIAEEQVDNAICFDALSCGECLQAHYMCAWCETDGYSDEGAPRCDLEQNLIDSGCNNYTMPTTELEILEDVSLRDADGSDEAVQIQPQRVSLKLRAGATQRLRVQVRQARDYPVDLYYVMDLSRSMQDDLEKLKILGQIIAEEMGSITSNFRLGFGSFVDKTVLPYISTVPRKIREPCDDCEAPYSFRNVLPLDNRTDLFAEKVSQTRISGNLDTPEGSLDALMQATVCKNEIGWRDKARHLIVYTSDASFHIAGDGRLGGIVTPSDGRCHLNDEGEYDTAHLYDYPSIGQLNAKMRENNIIPIFAVVSKKNELYTNLTELIEGSNVGVLAADSSNIVDIIKENYALITQQVQVVDTAPSGLELSYTSHCTDGVPQMGSDTCTGLGLGETVFFDVDVRARDCLGNSRNTTFQIQPIGFEEALTVEVEVICSCDCENIKVEGEDVCSFGNGSLVCGECECNEGRYGKMCECSGEISEGADEESEAGCRPANATNVCFGRGECVCGQCVCNTRPDPSEVISGTYCECDNFSCARYQGQLCGGEERGECICDKITRQSACKCKPGYKGIACDCPTRQDSCRARNGDTLGTSVDAGLLTSMSASS</sequence>
<keyword evidence="18" id="KW-1185">Reference proteome</keyword>
<dbReference type="PROSITE" id="PS00243">
    <property type="entry name" value="I_EGF_1"/>
    <property type="match status" value="1"/>
</dbReference>
<gene>
    <name evidence="17" type="ORF">HOLleu_35093</name>
</gene>
<keyword evidence="5 14" id="KW-0812">Transmembrane</keyword>
<dbReference type="Gene3D" id="3.30.1680.10">
    <property type="entry name" value="ligand-binding face of the semaphorins, domain 2"/>
    <property type="match status" value="1"/>
</dbReference>
<dbReference type="GO" id="GO:0009986">
    <property type="term" value="C:cell surface"/>
    <property type="evidence" value="ECO:0007669"/>
    <property type="project" value="TreeGrafter"/>
</dbReference>
<proteinExistence type="inferred from homology"/>
<dbReference type="PRINTS" id="PR01186">
    <property type="entry name" value="INTEGRINB"/>
</dbReference>
<keyword evidence="4" id="KW-0245">EGF-like domain</keyword>
<name>A0A9Q1BEP4_HOLLE</name>
<evidence type="ECO:0000256" key="3">
    <source>
        <dbReference type="ARBA" id="ARBA00022475"/>
    </source>
</evidence>
<dbReference type="SMART" id="SM00187">
    <property type="entry name" value="INB"/>
    <property type="match status" value="1"/>
</dbReference>
<organism evidence="17 18">
    <name type="scientific">Holothuria leucospilota</name>
    <name type="common">Black long sea cucumber</name>
    <name type="synonym">Mertensiothuria leucospilota</name>
    <dbReference type="NCBI Taxonomy" id="206669"/>
    <lineage>
        <taxon>Eukaryota</taxon>
        <taxon>Metazoa</taxon>
        <taxon>Echinodermata</taxon>
        <taxon>Eleutherozoa</taxon>
        <taxon>Echinozoa</taxon>
        <taxon>Holothuroidea</taxon>
        <taxon>Aspidochirotacea</taxon>
        <taxon>Aspidochirotida</taxon>
        <taxon>Holothuriidae</taxon>
        <taxon>Holothuria</taxon>
    </lineage>
</organism>
<evidence type="ECO:0000256" key="15">
    <source>
        <dbReference type="SAM" id="SignalP"/>
    </source>
</evidence>
<dbReference type="Gene3D" id="2.60.40.1510">
    <property type="entry name" value="ntegrin, alpha v. Chain A, domain 3"/>
    <property type="match status" value="1"/>
</dbReference>
<dbReference type="SUPFAM" id="SSF103575">
    <property type="entry name" value="Plexin repeat"/>
    <property type="match status" value="1"/>
</dbReference>
<dbReference type="GO" id="GO:0008305">
    <property type="term" value="C:integrin complex"/>
    <property type="evidence" value="ECO:0007669"/>
    <property type="project" value="TreeGrafter"/>
</dbReference>
<dbReference type="Gene3D" id="3.40.50.410">
    <property type="entry name" value="von Willebrand factor, type A domain"/>
    <property type="match status" value="1"/>
</dbReference>
<evidence type="ECO:0000313" key="18">
    <source>
        <dbReference type="Proteomes" id="UP001152320"/>
    </source>
</evidence>
<dbReference type="PANTHER" id="PTHR10082:SF60">
    <property type="entry name" value="INTEGRIN BETA-PS"/>
    <property type="match status" value="1"/>
</dbReference>
<dbReference type="Pfam" id="PF17205">
    <property type="entry name" value="PSI_integrin"/>
    <property type="match status" value="1"/>
</dbReference>
<evidence type="ECO:0000313" key="17">
    <source>
        <dbReference type="EMBL" id="KAJ8025011.1"/>
    </source>
</evidence>
<dbReference type="Gene3D" id="2.10.25.10">
    <property type="entry name" value="Laminin"/>
    <property type="match status" value="3"/>
</dbReference>
<feature type="signal peptide" evidence="15">
    <location>
        <begin position="1"/>
        <end position="27"/>
    </location>
</feature>
<dbReference type="Pfam" id="PF00362">
    <property type="entry name" value="Integrin_beta"/>
    <property type="match status" value="1"/>
</dbReference>
<dbReference type="Pfam" id="PF23105">
    <property type="entry name" value="EGF_integrin"/>
    <property type="match status" value="1"/>
</dbReference>
<dbReference type="FunFam" id="2.10.25.10:FF:000098">
    <property type="entry name" value="Integrin beta"/>
    <property type="match status" value="1"/>
</dbReference>
<evidence type="ECO:0000256" key="1">
    <source>
        <dbReference type="ARBA" id="ARBA00004251"/>
    </source>
</evidence>
<dbReference type="GO" id="GO:0051094">
    <property type="term" value="P:positive regulation of developmental process"/>
    <property type="evidence" value="ECO:0007669"/>
    <property type="project" value="UniProtKB-ARBA"/>
</dbReference>
<dbReference type="SMART" id="SM00423">
    <property type="entry name" value="PSI"/>
    <property type="match status" value="1"/>
</dbReference>
<keyword evidence="8 14" id="KW-0130">Cell adhesion</keyword>
<dbReference type="GO" id="GO:0005925">
    <property type="term" value="C:focal adhesion"/>
    <property type="evidence" value="ECO:0007669"/>
    <property type="project" value="TreeGrafter"/>
</dbReference>
<evidence type="ECO:0000256" key="14">
    <source>
        <dbReference type="RuleBase" id="RU000633"/>
    </source>
</evidence>
<dbReference type="PANTHER" id="PTHR10082">
    <property type="entry name" value="INTEGRIN BETA SUBUNIT"/>
    <property type="match status" value="1"/>
</dbReference>
<evidence type="ECO:0000256" key="4">
    <source>
        <dbReference type="ARBA" id="ARBA00022536"/>
    </source>
</evidence>
<evidence type="ECO:0000256" key="7">
    <source>
        <dbReference type="ARBA" id="ARBA00022737"/>
    </source>
</evidence>
<dbReference type="InterPro" id="IPR036465">
    <property type="entry name" value="vWFA_dom_sf"/>
</dbReference>
<dbReference type="GO" id="GO:0098609">
    <property type="term" value="P:cell-cell adhesion"/>
    <property type="evidence" value="ECO:0007669"/>
    <property type="project" value="TreeGrafter"/>
</dbReference>
<comment type="similarity">
    <text evidence="2 14">Belongs to the integrin beta chain family.</text>
</comment>
<dbReference type="OrthoDB" id="410592at2759"/>
<keyword evidence="12" id="KW-1015">Disulfide bond</keyword>
<keyword evidence="3" id="KW-1003">Cell membrane</keyword>
<evidence type="ECO:0000256" key="8">
    <source>
        <dbReference type="ARBA" id="ARBA00022889"/>
    </source>
</evidence>
<dbReference type="InterPro" id="IPR002369">
    <property type="entry name" value="Integrin_bsu_VWA"/>
</dbReference>
<dbReference type="Proteomes" id="UP001152320">
    <property type="component" value="Chromosome 18"/>
</dbReference>
<dbReference type="InterPro" id="IPR000742">
    <property type="entry name" value="EGF"/>
</dbReference>
<dbReference type="FunFam" id="2.10.25.10:FF:000155">
    <property type="entry name" value="Integrin beta"/>
    <property type="match status" value="1"/>
</dbReference>
<evidence type="ECO:0000256" key="11">
    <source>
        <dbReference type="ARBA" id="ARBA00023136"/>
    </source>
</evidence>
<dbReference type="InterPro" id="IPR032695">
    <property type="entry name" value="Integrin_dom_sf"/>
</dbReference>
<evidence type="ECO:0000256" key="12">
    <source>
        <dbReference type="ARBA" id="ARBA00023157"/>
    </source>
</evidence>
<evidence type="ECO:0000256" key="10">
    <source>
        <dbReference type="ARBA" id="ARBA00023037"/>
    </source>
</evidence>
<evidence type="ECO:0000256" key="9">
    <source>
        <dbReference type="ARBA" id="ARBA00022989"/>
    </source>
</evidence>
<dbReference type="FunFam" id="3.40.50.410:FF:000002">
    <property type="entry name" value="Integrin beta"/>
    <property type="match status" value="1"/>
</dbReference>
<keyword evidence="11" id="KW-0472">Membrane</keyword>
<dbReference type="InterPro" id="IPR057073">
    <property type="entry name" value="EGF_integrin_2"/>
</dbReference>
<dbReference type="GO" id="GO:0007160">
    <property type="term" value="P:cell-matrix adhesion"/>
    <property type="evidence" value="ECO:0007669"/>
    <property type="project" value="TreeGrafter"/>
</dbReference>
<keyword evidence="13" id="KW-0325">Glycoprotein</keyword>
<keyword evidence="7" id="KW-0677">Repeat</keyword>
<keyword evidence="10 14" id="KW-0401">Integrin</keyword>
<evidence type="ECO:0000256" key="5">
    <source>
        <dbReference type="ARBA" id="ARBA00022692"/>
    </source>
</evidence>
<evidence type="ECO:0000259" key="16">
    <source>
        <dbReference type="PROSITE" id="PS00022"/>
    </source>
</evidence>
<feature type="chain" id="PRO_5040108892" description="Integrin beta" evidence="15">
    <location>
        <begin position="28"/>
        <end position="628"/>
    </location>
</feature>
<dbReference type="GO" id="GO:0007229">
    <property type="term" value="P:integrin-mediated signaling pathway"/>
    <property type="evidence" value="ECO:0007669"/>
    <property type="project" value="UniProtKB-KW"/>
</dbReference>
<keyword evidence="9" id="KW-1133">Transmembrane helix</keyword>
<comment type="caution">
    <text evidence="17">The sequence shown here is derived from an EMBL/GenBank/DDBJ whole genome shotgun (WGS) entry which is preliminary data.</text>
</comment>
<dbReference type="PROSITE" id="PS00022">
    <property type="entry name" value="EGF_1"/>
    <property type="match status" value="1"/>
</dbReference>
<dbReference type="InterPro" id="IPR033760">
    <property type="entry name" value="Integrin_beta_N"/>
</dbReference>
<dbReference type="SUPFAM" id="SSF53300">
    <property type="entry name" value="vWA-like"/>
    <property type="match status" value="1"/>
</dbReference>
<feature type="domain" description="EGF-like" evidence="16">
    <location>
        <begin position="584"/>
        <end position="595"/>
    </location>
</feature>
<evidence type="ECO:0000256" key="2">
    <source>
        <dbReference type="ARBA" id="ARBA00007449"/>
    </source>
</evidence>
<reference evidence="17" key="1">
    <citation type="submission" date="2021-10" db="EMBL/GenBank/DDBJ databases">
        <title>Tropical sea cucumber genome reveals ecological adaptation and Cuvierian tubules defense mechanism.</title>
        <authorList>
            <person name="Chen T."/>
        </authorList>
    </citation>
    <scope>NUCLEOTIDE SEQUENCE</scope>
    <source>
        <strain evidence="17">Nanhai2018</strain>
        <tissue evidence="17">Muscle</tissue>
    </source>
</reference>
<dbReference type="InterPro" id="IPR015812">
    <property type="entry name" value="Integrin_bsu"/>
</dbReference>
<dbReference type="SUPFAM" id="SSF69179">
    <property type="entry name" value="Integrin domains"/>
    <property type="match status" value="1"/>
</dbReference>
<accession>A0A9Q1BEP4</accession>
<dbReference type="GO" id="GO:0016477">
    <property type="term" value="P:cell migration"/>
    <property type="evidence" value="ECO:0007669"/>
    <property type="project" value="TreeGrafter"/>
</dbReference>